<dbReference type="EMBL" id="KP795605">
    <property type="protein sequence ID" value="AKN38647.1"/>
    <property type="molecule type" value="Genomic_DNA"/>
</dbReference>
<reference evidence="1" key="1">
    <citation type="journal article" date="2015" name="MBio">
        <title>Eco-Evolutionary Dynamics of Episomes among Ecologically Cohesive Bacterial Populations.</title>
        <authorList>
            <person name="Xue H."/>
            <person name="Cordero O.X."/>
            <person name="Camas F.M."/>
            <person name="Trimble W."/>
            <person name="Meyer F."/>
            <person name="Guglielmini J."/>
            <person name="Rocha E.P."/>
            <person name="Polz M.F."/>
        </authorList>
    </citation>
    <scope>NUCLEOTIDE SEQUENCE</scope>
    <source>
        <strain evidence="1">FF_375</strain>
    </source>
</reference>
<organism evidence="1">
    <name type="scientific">Vibrio tasmaniensis</name>
    <dbReference type="NCBI Taxonomy" id="212663"/>
    <lineage>
        <taxon>Bacteria</taxon>
        <taxon>Pseudomonadati</taxon>
        <taxon>Pseudomonadota</taxon>
        <taxon>Gammaproteobacteria</taxon>
        <taxon>Vibrionales</taxon>
        <taxon>Vibrionaceae</taxon>
        <taxon>Vibrio</taxon>
    </lineage>
</organism>
<sequence>MQQGIDPETGLTVSGGKQAACRLAKAITTQLGSREKRRKVGGEYRKLMGLANEHNRMKAINRIHRIIANPANDLSDIVKPEVDIRIHGTGFRTQIYYTYNGQSEVLEL</sequence>
<protein>
    <submittedName>
        <fullName evidence="1">Uncharacterized protein</fullName>
    </submittedName>
</protein>
<accession>A0A0H3ZVQ6</accession>
<dbReference type="AlphaFoldDB" id="A0A0H3ZVQ6"/>
<evidence type="ECO:0000313" key="1">
    <source>
        <dbReference type="EMBL" id="AKN38647.1"/>
    </source>
</evidence>
<proteinExistence type="predicted"/>
<name>A0A0H3ZVQ6_9VIBR</name>